<sequence length="205" mass="23927">MGVELQQAIKVDAILNDDTALNLEDCSKIELVEMIHALRCKLLDSMKNVESYDSLLREDMCQFTMDMMAEIEEENEHRVQLQTQLVAESYLVKIEILKEEIDALHEKYKHLEQQTSNQQNNEVEILKAELHAKDKNLNQLLSDVDTFKNDSRREVLELQDKLKHLNSLLAQKDSETKNLETNINQLNVCILSFIRLKYQIKVLRS</sequence>
<evidence type="ECO:0000256" key="1">
    <source>
        <dbReference type="SAM" id="Coils"/>
    </source>
</evidence>
<accession>A0A0C2M119</accession>
<evidence type="ECO:0000313" key="3">
    <source>
        <dbReference type="Proteomes" id="UP000031668"/>
    </source>
</evidence>
<feature type="coiled-coil region" evidence="1">
    <location>
        <begin position="87"/>
        <end position="182"/>
    </location>
</feature>
<organism evidence="2 3">
    <name type="scientific">Thelohanellus kitauei</name>
    <name type="common">Myxosporean</name>
    <dbReference type="NCBI Taxonomy" id="669202"/>
    <lineage>
        <taxon>Eukaryota</taxon>
        <taxon>Metazoa</taxon>
        <taxon>Cnidaria</taxon>
        <taxon>Myxozoa</taxon>
        <taxon>Myxosporea</taxon>
        <taxon>Bivalvulida</taxon>
        <taxon>Platysporina</taxon>
        <taxon>Myxobolidae</taxon>
        <taxon>Thelohanellus</taxon>
    </lineage>
</organism>
<dbReference type="Proteomes" id="UP000031668">
    <property type="component" value="Unassembled WGS sequence"/>
</dbReference>
<protein>
    <submittedName>
        <fullName evidence="2">Uncharacterized protein</fullName>
    </submittedName>
</protein>
<gene>
    <name evidence="2" type="ORF">RF11_05884</name>
</gene>
<proteinExistence type="predicted"/>
<dbReference type="EMBL" id="JWZT01005496">
    <property type="protein sequence ID" value="KII60710.1"/>
    <property type="molecule type" value="Genomic_DNA"/>
</dbReference>
<comment type="caution">
    <text evidence="2">The sequence shown here is derived from an EMBL/GenBank/DDBJ whole genome shotgun (WGS) entry which is preliminary data.</text>
</comment>
<reference evidence="2 3" key="1">
    <citation type="journal article" date="2014" name="Genome Biol. Evol.">
        <title>The genome of the myxosporean Thelohanellus kitauei shows adaptations to nutrient acquisition within its fish host.</title>
        <authorList>
            <person name="Yang Y."/>
            <person name="Xiong J."/>
            <person name="Zhou Z."/>
            <person name="Huo F."/>
            <person name="Miao W."/>
            <person name="Ran C."/>
            <person name="Liu Y."/>
            <person name="Zhang J."/>
            <person name="Feng J."/>
            <person name="Wang M."/>
            <person name="Wang M."/>
            <person name="Wang L."/>
            <person name="Yao B."/>
        </authorList>
    </citation>
    <scope>NUCLEOTIDE SEQUENCE [LARGE SCALE GENOMIC DNA]</scope>
    <source>
        <strain evidence="2">Wuqing</strain>
    </source>
</reference>
<evidence type="ECO:0000313" key="2">
    <source>
        <dbReference type="EMBL" id="KII60710.1"/>
    </source>
</evidence>
<dbReference type="AlphaFoldDB" id="A0A0C2M119"/>
<keyword evidence="3" id="KW-1185">Reference proteome</keyword>
<name>A0A0C2M119_THEKT</name>
<keyword evidence="1" id="KW-0175">Coiled coil</keyword>